<evidence type="ECO:0000313" key="1">
    <source>
        <dbReference type="EMBL" id="MBE9221496.1"/>
    </source>
</evidence>
<name>A0ABR9V2Z9_9CHRO</name>
<evidence type="ECO:0000313" key="2">
    <source>
        <dbReference type="Proteomes" id="UP000654604"/>
    </source>
</evidence>
<dbReference type="EMBL" id="JADEWC010000003">
    <property type="protein sequence ID" value="MBE9221496.1"/>
    <property type="molecule type" value="Genomic_DNA"/>
</dbReference>
<reference evidence="1 2" key="1">
    <citation type="submission" date="2020-10" db="EMBL/GenBank/DDBJ databases">
        <authorList>
            <person name="Castelo-Branco R."/>
            <person name="Eusebio N."/>
            <person name="Adriana R."/>
            <person name="Vieira A."/>
            <person name="Brugerolle De Fraissinette N."/>
            <person name="Rezende De Castro R."/>
            <person name="Schneider M.P."/>
            <person name="Vasconcelos V."/>
            <person name="Leao P.N."/>
        </authorList>
    </citation>
    <scope>NUCLEOTIDE SEQUENCE [LARGE SCALE GENOMIC DNA]</scope>
    <source>
        <strain evidence="1 2">LEGE 03274</strain>
    </source>
</reference>
<dbReference type="Proteomes" id="UP000654604">
    <property type="component" value="Unassembled WGS sequence"/>
</dbReference>
<keyword evidence="2" id="KW-1185">Reference proteome</keyword>
<accession>A0ABR9V2Z9</accession>
<dbReference type="RefSeq" id="WP_193799691.1">
    <property type="nucleotide sequence ID" value="NZ_JADEWC010000003.1"/>
</dbReference>
<comment type="caution">
    <text evidence="1">The sequence shown here is derived from an EMBL/GenBank/DDBJ whole genome shotgun (WGS) entry which is preliminary data.</text>
</comment>
<protein>
    <submittedName>
        <fullName evidence="1">Uncharacterized protein</fullName>
    </submittedName>
</protein>
<sequence>MLKITQHPFPLILCAILLLPGCDLEKNINQTLNQNQPETITPSENISETSSLAQNSSLNLQNSGQGIFELENRDTVGISAVSFSMIDSQKSNIVLFLNDDRTIEFTGEAIPENPYTIVTSLTNSGMADAEGYLVMQYQNDTITLLQGDGLLDSQSFSISFGPENNTTTPDNQSSDFIPFYQQQGRGIFSLEGRENENISSVMIQLQDQDSATIGISLSNDTIINFRGRVSHQDAYTIHIEPTSSGMADASGLLKLEYGANNSINNFMGSGKLDGQNFLINFSE</sequence>
<proteinExistence type="predicted"/>
<organism evidence="1 2">
    <name type="scientific">Cyanobacterium stanieri LEGE 03274</name>
    <dbReference type="NCBI Taxonomy" id="1828756"/>
    <lineage>
        <taxon>Bacteria</taxon>
        <taxon>Bacillati</taxon>
        <taxon>Cyanobacteriota</taxon>
        <taxon>Cyanophyceae</taxon>
        <taxon>Oscillatoriophycideae</taxon>
        <taxon>Chroococcales</taxon>
        <taxon>Geminocystaceae</taxon>
        <taxon>Cyanobacterium</taxon>
    </lineage>
</organism>
<gene>
    <name evidence="1" type="ORF">IQ215_02185</name>
</gene>